<keyword evidence="2" id="KW-1185">Reference proteome</keyword>
<reference evidence="1 2" key="1">
    <citation type="submission" date="2023-02" db="EMBL/GenBank/DDBJ databases">
        <title>LHISI_Scaffold_Assembly.</title>
        <authorList>
            <person name="Stuart O.P."/>
            <person name="Cleave R."/>
            <person name="Magrath M.J.L."/>
            <person name="Mikheyev A.S."/>
        </authorList>
    </citation>
    <scope>NUCLEOTIDE SEQUENCE [LARGE SCALE GENOMIC DNA]</scope>
    <source>
        <strain evidence="1">Daus_M_001</strain>
        <tissue evidence="1">Leg muscle</tissue>
    </source>
</reference>
<accession>A0ABQ9IDL0</accession>
<name>A0ABQ9IDL0_9NEOP</name>
<dbReference type="EMBL" id="JARBHB010000002">
    <property type="protein sequence ID" value="KAJ8894562.1"/>
    <property type="molecule type" value="Genomic_DNA"/>
</dbReference>
<sequence length="244" mass="27068">MTSSGTLTDVAPETLHNQNFKGVATSLCTTINSELQCQTVSPDYVIIEFSELPPTMVANVKKYPRKQGDNGCSASMPCVGFEPRTSRTPDWLRTNRPRHGRLRDRLFSASMTPVLRGISYTSVNRFGQCRWSAGFLGDLPFPPPLHSGAAPYSPHFTLIGPQDLDLERASQKQSSDTHKTPYDRVKRCRERIIKTKASERVNQSGEPGLESLIGHPDLGLPWFSVTIPSEWCDGSCFSEQLALP</sequence>
<protein>
    <submittedName>
        <fullName evidence="1">Uncharacterized protein</fullName>
    </submittedName>
</protein>
<organism evidence="1 2">
    <name type="scientific">Dryococelus australis</name>
    <dbReference type="NCBI Taxonomy" id="614101"/>
    <lineage>
        <taxon>Eukaryota</taxon>
        <taxon>Metazoa</taxon>
        <taxon>Ecdysozoa</taxon>
        <taxon>Arthropoda</taxon>
        <taxon>Hexapoda</taxon>
        <taxon>Insecta</taxon>
        <taxon>Pterygota</taxon>
        <taxon>Neoptera</taxon>
        <taxon>Polyneoptera</taxon>
        <taxon>Phasmatodea</taxon>
        <taxon>Verophasmatodea</taxon>
        <taxon>Anareolatae</taxon>
        <taxon>Phasmatidae</taxon>
        <taxon>Eurycanthinae</taxon>
        <taxon>Dryococelus</taxon>
    </lineage>
</organism>
<proteinExistence type="predicted"/>
<evidence type="ECO:0000313" key="2">
    <source>
        <dbReference type="Proteomes" id="UP001159363"/>
    </source>
</evidence>
<dbReference type="Proteomes" id="UP001159363">
    <property type="component" value="Chromosome 2"/>
</dbReference>
<comment type="caution">
    <text evidence="1">The sequence shown here is derived from an EMBL/GenBank/DDBJ whole genome shotgun (WGS) entry which is preliminary data.</text>
</comment>
<evidence type="ECO:0000313" key="1">
    <source>
        <dbReference type="EMBL" id="KAJ8894562.1"/>
    </source>
</evidence>
<gene>
    <name evidence="1" type="ORF">PR048_007219</name>
</gene>